<name>A0A450WXP5_9GAMM</name>
<accession>A0A450WXP5</accession>
<protein>
    <submittedName>
        <fullName evidence="1">Uncharacterized protein</fullName>
    </submittedName>
</protein>
<sequence length="164" mass="18861">MIEYGQKGAKDHESRERKELLAANRILSQRSRARFKEHCDRWRIRIFGVGSDIRMFLDFPRAPTHKRHPKAFVEVKSPDGGEERHTNHGITYPQCDMSYNSRPVSGLASCLVDPMNRLPTLKRSGYGSVVTHLPLRGQLRPCHWRLPGRTGFPFHSLGEYHGNT</sequence>
<dbReference type="AlphaFoldDB" id="A0A450WXP5"/>
<proteinExistence type="predicted"/>
<dbReference type="EMBL" id="CAADFN010000103">
    <property type="protein sequence ID" value="VFK21807.1"/>
    <property type="molecule type" value="Genomic_DNA"/>
</dbReference>
<gene>
    <name evidence="1" type="ORF">BECKLFY1418C_GA0070996_11036</name>
</gene>
<reference evidence="1" key="1">
    <citation type="submission" date="2019-02" db="EMBL/GenBank/DDBJ databases">
        <authorList>
            <person name="Gruber-Vodicka R. H."/>
            <person name="Seah K. B. B."/>
        </authorList>
    </citation>
    <scope>NUCLEOTIDE SEQUENCE</scope>
    <source>
        <strain evidence="1">BECK_BY7</strain>
    </source>
</reference>
<organism evidence="1">
    <name type="scientific">Candidatus Kentrum sp. LFY</name>
    <dbReference type="NCBI Taxonomy" id="2126342"/>
    <lineage>
        <taxon>Bacteria</taxon>
        <taxon>Pseudomonadati</taxon>
        <taxon>Pseudomonadota</taxon>
        <taxon>Gammaproteobacteria</taxon>
        <taxon>Candidatus Kentrum</taxon>
    </lineage>
</organism>
<evidence type="ECO:0000313" key="1">
    <source>
        <dbReference type="EMBL" id="VFK21807.1"/>
    </source>
</evidence>